<dbReference type="Pfam" id="PF19054">
    <property type="entry name" value="DUF5753"/>
    <property type="match status" value="1"/>
</dbReference>
<protein>
    <submittedName>
        <fullName evidence="2">Transcriptional regulator</fullName>
    </submittedName>
</protein>
<dbReference type="Pfam" id="PF13560">
    <property type="entry name" value="HTH_31"/>
    <property type="match status" value="1"/>
</dbReference>
<dbReference type="RefSeq" id="WP_075136979.1">
    <property type="nucleotide sequence ID" value="NZ_MSIF01000023.1"/>
</dbReference>
<dbReference type="GO" id="GO:0003677">
    <property type="term" value="F:DNA binding"/>
    <property type="evidence" value="ECO:0007669"/>
    <property type="project" value="InterPro"/>
</dbReference>
<evidence type="ECO:0000259" key="1">
    <source>
        <dbReference type="PROSITE" id="PS50943"/>
    </source>
</evidence>
<dbReference type="PROSITE" id="PS50943">
    <property type="entry name" value="HTH_CROC1"/>
    <property type="match status" value="1"/>
</dbReference>
<dbReference type="OrthoDB" id="3458445at2"/>
<dbReference type="SMART" id="SM00530">
    <property type="entry name" value="HTH_XRE"/>
    <property type="match status" value="1"/>
</dbReference>
<comment type="caution">
    <text evidence="2">The sequence shown here is derived from an EMBL/GenBank/DDBJ whole genome shotgun (WGS) entry which is preliminary data.</text>
</comment>
<dbReference type="Proteomes" id="UP000185696">
    <property type="component" value="Unassembled WGS sequence"/>
</dbReference>
<proteinExistence type="predicted"/>
<evidence type="ECO:0000313" key="3">
    <source>
        <dbReference type="Proteomes" id="UP000185696"/>
    </source>
</evidence>
<keyword evidence="3" id="KW-1185">Reference proteome</keyword>
<organism evidence="2 3">
    <name type="scientific">Actinophytocola xinjiangensis</name>
    <dbReference type="NCBI Taxonomy" id="485602"/>
    <lineage>
        <taxon>Bacteria</taxon>
        <taxon>Bacillati</taxon>
        <taxon>Actinomycetota</taxon>
        <taxon>Actinomycetes</taxon>
        <taxon>Pseudonocardiales</taxon>
        <taxon>Pseudonocardiaceae</taxon>
    </lineage>
</organism>
<reference evidence="2 3" key="1">
    <citation type="submission" date="2016-12" db="EMBL/GenBank/DDBJ databases">
        <title>The draft genome sequence of Actinophytocola xinjiangensis.</title>
        <authorList>
            <person name="Wang W."/>
            <person name="Yuan L."/>
        </authorList>
    </citation>
    <scope>NUCLEOTIDE SEQUENCE [LARGE SCALE GENOMIC DNA]</scope>
    <source>
        <strain evidence="2 3">CGMCC 4.4663</strain>
    </source>
</reference>
<dbReference type="EMBL" id="MSIF01000023">
    <property type="protein sequence ID" value="OLF06170.1"/>
    <property type="molecule type" value="Genomic_DNA"/>
</dbReference>
<dbReference type="InterPro" id="IPR001387">
    <property type="entry name" value="Cro/C1-type_HTH"/>
</dbReference>
<dbReference type="Gene3D" id="1.10.260.40">
    <property type="entry name" value="lambda repressor-like DNA-binding domains"/>
    <property type="match status" value="1"/>
</dbReference>
<sequence length="290" mass="32990">MGQKKQTPTVRLRRLAAELRRLRQNSGLPREEVMERTGLNIATLYRLESAKARPQARTLATLLRLYKVKEPYREYLIQLCRDAAIQGWLRQYHAELPEEYAAYISFEDEAQRVRNYESLLLPGLLQTERYARAVIRGVLPTATDAEVEDRVRARMERQAVLTKKSRLKLWAVVDEASLHRMVGGPEVMLDQLNHLASAMNEPNITLQVIRYSAGAHPGMPGQFSILEFADPMDTDLIYVDSMAGDFFLESDVKISHFRTSFDTLVAVAASPIDSASLIADLAREMKENVR</sequence>
<feature type="domain" description="HTH cro/C1-type" evidence="1">
    <location>
        <begin position="19"/>
        <end position="73"/>
    </location>
</feature>
<dbReference type="AlphaFoldDB" id="A0A7Z1AUZ3"/>
<name>A0A7Z1AUZ3_9PSEU</name>
<evidence type="ECO:0000313" key="2">
    <source>
        <dbReference type="EMBL" id="OLF06170.1"/>
    </source>
</evidence>
<dbReference type="InterPro" id="IPR010982">
    <property type="entry name" value="Lambda_DNA-bd_dom_sf"/>
</dbReference>
<accession>A0A7Z1AUZ3</accession>
<dbReference type="InterPro" id="IPR043917">
    <property type="entry name" value="DUF5753"/>
</dbReference>
<dbReference type="SUPFAM" id="SSF47413">
    <property type="entry name" value="lambda repressor-like DNA-binding domains"/>
    <property type="match status" value="1"/>
</dbReference>
<gene>
    <name evidence="2" type="ORF">BLA60_33090</name>
</gene>
<dbReference type="CDD" id="cd00093">
    <property type="entry name" value="HTH_XRE"/>
    <property type="match status" value="1"/>
</dbReference>